<dbReference type="Proteomes" id="UP000274131">
    <property type="component" value="Unassembled WGS sequence"/>
</dbReference>
<keyword evidence="7" id="KW-1185">Reference proteome</keyword>
<feature type="repeat" description="WD" evidence="5">
    <location>
        <begin position="228"/>
        <end position="259"/>
    </location>
</feature>
<dbReference type="InterPro" id="IPR020472">
    <property type="entry name" value="WD40_PAC1"/>
</dbReference>
<dbReference type="PROSITE" id="PS50082">
    <property type="entry name" value="WD_REPEATS_2"/>
    <property type="match status" value="4"/>
</dbReference>
<dbReference type="SUPFAM" id="SSF50978">
    <property type="entry name" value="WD40 repeat-like"/>
    <property type="match status" value="1"/>
</dbReference>
<keyword evidence="3" id="KW-0227">DNA damage</keyword>
<reference evidence="8" key="1">
    <citation type="submission" date="2017-02" db="UniProtKB">
        <authorList>
            <consortium name="WormBaseParasite"/>
        </authorList>
    </citation>
    <scope>IDENTIFICATION</scope>
</reference>
<dbReference type="PROSITE" id="PS50294">
    <property type="entry name" value="WD_REPEATS_REGION"/>
    <property type="match status" value="1"/>
</dbReference>
<evidence type="ECO:0000256" key="5">
    <source>
        <dbReference type="PROSITE-ProRule" id="PRU00221"/>
    </source>
</evidence>
<dbReference type="SMART" id="SM00320">
    <property type="entry name" value="WD40"/>
    <property type="match status" value="3"/>
</dbReference>
<sequence>MFVTSSMDKTVALWDTNVMRPLDQYPFKETVTQIHWNTVPSNRPLIAVANLTSNIELIDPRAGEAIRNLRWKIESVSAVQWSVELDYILLTGGRNGNISVWDIRSGRSHLKLLQDKCRSAHGAAVGGLKFSSDGLFVVSMSIDRVIRIWDAHNMELLETIRVAILLKKGLIPTPSSNPSISFDIFSVGNALYLAIPFDDDVLIVELNTNFSKEDRMSSNSYKCSRFFLKGHFQYVNASVFRQDVCQVVSSANDKTLLLWTSAFDEVLTDETTATLQKLQEDRWSDDD</sequence>
<dbReference type="GO" id="GO:0000209">
    <property type="term" value="P:protein polyubiquitination"/>
    <property type="evidence" value="ECO:0007669"/>
    <property type="project" value="TreeGrafter"/>
</dbReference>
<evidence type="ECO:0000256" key="1">
    <source>
        <dbReference type="ARBA" id="ARBA00022574"/>
    </source>
</evidence>
<dbReference type="GO" id="GO:0043161">
    <property type="term" value="P:proteasome-mediated ubiquitin-dependent protein catabolic process"/>
    <property type="evidence" value="ECO:0007669"/>
    <property type="project" value="TreeGrafter"/>
</dbReference>
<keyword evidence="4" id="KW-0234">DNA repair</keyword>
<dbReference type="InterPro" id="IPR015943">
    <property type="entry name" value="WD40/YVTN_repeat-like_dom_sf"/>
</dbReference>
<organism evidence="8">
    <name type="scientific">Enterobius vermicularis</name>
    <name type="common">Human pinworm</name>
    <dbReference type="NCBI Taxonomy" id="51028"/>
    <lineage>
        <taxon>Eukaryota</taxon>
        <taxon>Metazoa</taxon>
        <taxon>Ecdysozoa</taxon>
        <taxon>Nematoda</taxon>
        <taxon>Chromadorea</taxon>
        <taxon>Rhabditida</taxon>
        <taxon>Spirurina</taxon>
        <taxon>Oxyuridomorpha</taxon>
        <taxon>Oxyuroidea</taxon>
        <taxon>Oxyuridae</taxon>
        <taxon>Enterobius</taxon>
    </lineage>
</organism>
<dbReference type="PANTHER" id="PTHR46202:SF1">
    <property type="entry name" value="DNA EXCISION REPAIR PROTEIN ERCC-8"/>
    <property type="match status" value="1"/>
</dbReference>
<reference evidence="6 7" key="2">
    <citation type="submission" date="2018-10" db="EMBL/GenBank/DDBJ databases">
        <authorList>
            <consortium name="Pathogen Informatics"/>
        </authorList>
    </citation>
    <scope>NUCLEOTIDE SEQUENCE [LARGE SCALE GENOMIC DNA]</scope>
</reference>
<keyword evidence="2" id="KW-0677">Repeat</keyword>
<feature type="repeat" description="WD" evidence="5">
    <location>
        <begin position="1"/>
        <end position="24"/>
    </location>
</feature>
<dbReference type="Gene3D" id="2.130.10.10">
    <property type="entry name" value="YVTN repeat-like/Quinoprotein amine dehydrogenase"/>
    <property type="match status" value="1"/>
</dbReference>
<dbReference type="InterPro" id="IPR042238">
    <property type="entry name" value="Rad28/ERCC8/Ckn1/ATCSA-1"/>
</dbReference>
<accession>A0A0N4VJ77</accession>
<gene>
    <name evidence="6" type="ORF">EVEC_LOCUS10223</name>
</gene>
<evidence type="ECO:0000256" key="2">
    <source>
        <dbReference type="ARBA" id="ARBA00022737"/>
    </source>
</evidence>
<dbReference type="PRINTS" id="PR00320">
    <property type="entry name" value="GPROTEINBRPT"/>
</dbReference>
<dbReference type="InterPro" id="IPR001680">
    <property type="entry name" value="WD40_rpt"/>
</dbReference>
<dbReference type="PANTHER" id="PTHR46202">
    <property type="entry name" value="DNA EXCISION REPAIR PROTEIN ERCC-8"/>
    <property type="match status" value="1"/>
</dbReference>
<dbReference type="GO" id="GO:0031464">
    <property type="term" value="C:Cul4A-RING E3 ubiquitin ligase complex"/>
    <property type="evidence" value="ECO:0007669"/>
    <property type="project" value="TreeGrafter"/>
</dbReference>
<proteinExistence type="predicted"/>
<dbReference type="STRING" id="51028.A0A0N4VJ77"/>
<dbReference type="EMBL" id="UXUI01010647">
    <property type="protein sequence ID" value="VDD95472.1"/>
    <property type="molecule type" value="Genomic_DNA"/>
</dbReference>
<feature type="repeat" description="WD" evidence="5">
    <location>
        <begin position="69"/>
        <end position="111"/>
    </location>
</feature>
<dbReference type="PROSITE" id="PS00678">
    <property type="entry name" value="WD_REPEATS_1"/>
    <property type="match status" value="1"/>
</dbReference>
<evidence type="ECO:0000256" key="3">
    <source>
        <dbReference type="ARBA" id="ARBA00022763"/>
    </source>
</evidence>
<feature type="repeat" description="WD" evidence="5">
    <location>
        <begin position="118"/>
        <end position="159"/>
    </location>
</feature>
<dbReference type="InterPro" id="IPR036322">
    <property type="entry name" value="WD40_repeat_dom_sf"/>
</dbReference>
<protein>
    <submittedName>
        <fullName evidence="8">WD_REPEATS_REGION domain-containing protein</fullName>
    </submittedName>
</protein>
<keyword evidence="1 5" id="KW-0853">WD repeat</keyword>
<dbReference type="WBParaSite" id="EVEC_0001089801-mRNA-1">
    <property type="protein sequence ID" value="EVEC_0001089801-mRNA-1"/>
    <property type="gene ID" value="EVEC_0001089801"/>
</dbReference>
<dbReference type="AlphaFoldDB" id="A0A0N4VJ77"/>
<dbReference type="GO" id="GO:0006283">
    <property type="term" value="P:transcription-coupled nucleotide-excision repair"/>
    <property type="evidence" value="ECO:0007669"/>
    <property type="project" value="InterPro"/>
</dbReference>
<dbReference type="GO" id="GO:0000109">
    <property type="term" value="C:nucleotide-excision repair complex"/>
    <property type="evidence" value="ECO:0007669"/>
    <property type="project" value="TreeGrafter"/>
</dbReference>
<evidence type="ECO:0000256" key="4">
    <source>
        <dbReference type="ARBA" id="ARBA00023204"/>
    </source>
</evidence>
<dbReference type="OrthoDB" id="361494at2759"/>
<name>A0A0N4VJ77_ENTVE</name>
<dbReference type="Pfam" id="PF00400">
    <property type="entry name" value="WD40"/>
    <property type="match status" value="3"/>
</dbReference>
<dbReference type="InterPro" id="IPR019775">
    <property type="entry name" value="WD40_repeat_CS"/>
</dbReference>
<evidence type="ECO:0000313" key="7">
    <source>
        <dbReference type="Proteomes" id="UP000274131"/>
    </source>
</evidence>
<evidence type="ECO:0000313" key="8">
    <source>
        <dbReference type="WBParaSite" id="EVEC_0001089801-mRNA-1"/>
    </source>
</evidence>
<evidence type="ECO:0000313" key="6">
    <source>
        <dbReference type="EMBL" id="VDD95472.1"/>
    </source>
</evidence>